<name>A0A938YSE1_9ARCH</name>
<dbReference type="Pfam" id="PF01902">
    <property type="entry name" value="Diphthami_syn_2"/>
    <property type="match status" value="1"/>
</dbReference>
<keyword evidence="2" id="KW-0436">Ligase</keyword>
<dbReference type="InterPro" id="IPR014729">
    <property type="entry name" value="Rossmann-like_a/b/a_fold"/>
</dbReference>
<dbReference type="EMBL" id="JAFGDB010000031">
    <property type="protein sequence ID" value="MBN2067197.1"/>
    <property type="molecule type" value="Genomic_DNA"/>
</dbReference>
<dbReference type="Proteomes" id="UP000809243">
    <property type="component" value="Unassembled WGS sequence"/>
</dbReference>
<dbReference type="NCBIfam" id="TIGR00290">
    <property type="entry name" value="MJ0570_dom"/>
    <property type="match status" value="1"/>
</dbReference>
<sequence>MNVACLFSGGKDSCYSLFNAINQNHTIAGLITIKSRDSDSFMYHLPNIHLTEQAALASELPLIIGEAEKGQEAELWVLYDVLAELKNEKRIDGVLTGAIASNYQRKRVDLLCKKLKLKHLAPLWGRNQAELLREMIEHRFSMLVVAVAAKGLGESWLGRAIDESAVDELLELQEKFGINVAGEGGELETLVLDCPLFKKKLVVCESEKKWNGVRGELRIKKVDLAEK</sequence>
<organism evidence="2 3">
    <name type="scientific">Candidatus Iainarchaeum sp</name>
    <dbReference type="NCBI Taxonomy" id="3101447"/>
    <lineage>
        <taxon>Archaea</taxon>
        <taxon>Candidatus Iainarchaeota</taxon>
        <taxon>Candidatus Iainarchaeia</taxon>
        <taxon>Candidatus Iainarchaeales</taxon>
        <taxon>Candidatus Iainarchaeaceae</taxon>
        <taxon>Candidatus Iainarchaeum</taxon>
    </lineage>
</organism>
<dbReference type="CDD" id="cd01994">
    <property type="entry name" value="AANH_PF0828-like"/>
    <property type="match status" value="1"/>
</dbReference>
<dbReference type="PIRSF" id="PIRSF039123">
    <property type="entry name" value="Diphthamide_synthase"/>
    <property type="match status" value="1"/>
</dbReference>
<evidence type="ECO:0000313" key="2">
    <source>
        <dbReference type="EMBL" id="MBN2067197.1"/>
    </source>
</evidence>
<dbReference type="EC" id="6.3.1.14" evidence="2"/>
<dbReference type="PANTHER" id="PTHR12196">
    <property type="entry name" value="DOMAIN OF UNKNOWN FUNCTION 71 DUF71 -CONTAINING PROTEIN"/>
    <property type="match status" value="1"/>
</dbReference>
<dbReference type="InterPro" id="IPR022427">
    <property type="entry name" value="MJ0570_ATP-bd"/>
</dbReference>
<dbReference type="Gene3D" id="3.90.1490.10">
    <property type="entry name" value="putative n-type atp pyrophosphatase, domain 2"/>
    <property type="match status" value="1"/>
</dbReference>
<accession>A0A938YSE1</accession>
<dbReference type="InterPro" id="IPR030662">
    <property type="entry name" value="DPH6/MJ0570"/>
</dbReference>
<dbReference type="PANTHER" id="PTHR12196:SF2">
    <property type="entry name" value="DIPHTHINE--AMMONIA LIGASE"/>
    <property type="match status" value="1"/>
</dbReference>
<dbReference type="NCBIfam" id="TIGR03679">
    <property type="entry name" value="arCOG00187"/>
    <property type="match status" value="1"/>
</dbReference>
<comment type="caution">
    <text evidence="2">The sequence shown here is derived from an EMBL/GenBank/DDBJ whole genome shotgun (WGS) entry which is preliminary data.</text>
</comment>
<reference evidence="2" key="1">
    <citation type="submission" date="2021-01" db="EMBL/GenBank/DDBJ databases">
        <title>Active Sulfur Cycling in an Early Earth Analoge.</title>
        <authorList>
            <person name="Hahn C.R."/>
            <person name="Youssef N.H."/>
            <person name="Elshahed M."/>
        </authorList>
    </citation>
    <scope>NUCLEOTIDE SEQUENCE</scope>
    <source>
        <strain evidence="2">Zod_Metabat.1151</strain>
    </source>
</reference>
<gene>
    <name evidence="2" type="ORF">JW744_01890</name>
</gene>
<dbReference type="InterPro" id="IPR002761">
    <property type="entry name" value="Diphthami_syn_dom"/>
</dbReference>
<feature type="domain" description="Diphthamide synthase" evidence="1">
    <location>
        <begin position="1"/>
        <end position="222"/>
    </location>
</feature>
<protein>
    <submittedName>
        <fullName evidence="2">Diphthine--ammonia ligase</fullName>
        <ecNumber evidence="2">6.3.1.14</ecNumber>
    </submittedName>
</protein>
<proteinExistence type="predicted"/>
<dbReference type="SUPFAM" id="SSF52402">
    <property type="entry name" value="Adenine nucleotide alpha hydrolases-like"/>
    <property type="match status" value="1"/>
</dbReference>
<dbReference type="GO" id="GO:0017178">
    <property type="term" value="F:diphthine-ammonia ligase activity"/>
    <property type="evidence" value="ECO:0007669"/>
    <property type="project" value="UniProtKB-EC"/>
</dbReference>
<dbReference type="GO" id="GO:0017183">
    <property type="term" value="P:protein histidyl modification to diphthamide"/>
    <property type="evidence" value="ECO:0007669"/>
    <property type="project" value="TreeGrafter"/>
</dbReference>
<dbReference type="Gene3D" id="3.40.50.620">
    <property type="entry name" value="HUPs"/>
    <property type="match status" value="1"/>
</dbReference>
<dbReference type="AlphaFoldDB" id="A0A938YSE1"/>
<evidence type="ECO:0000259" key="1">
    <source>
        <dbReference type="Pfam" id="PF01902"/>
    </source>
</evidence>
<evidence type="ECO:0000313" key="3">
    <source>
        <dbReference type="Proteomes" id="UP000809243"/>
    </source>
</evidence>